<sequence>MLVFMTPARAGENVVLRDSFAGNISFELGGNSLRDANNECNRINSSSDTISLPTGSTVQAAYLYWAGSGPNPDNQVTFNGTTVNANHLYTESFFYNNVTHNFFGAKADVTSLVSGSGTYTVSGLDTTYVQADCDVAVIFAGWALAVIYQNPSEAQRVVNLYDGFRAFQSSSITINPSNFIVDSNPAAKGGKHAHITWEGDAGNSQDAGGYSERLAFNGNTLTDAGNPNNNQFNSYSNVKGNTSGVDIDEYNIGSYMAAGATSVTTQYSSGQDLVLLTAELISIPNVDTADVQLVSTGYQGVPRGTNTTYTLSVTNNGPKAATSGTQINIPLSDNLTLASYSGTGWSCAVASNNLHCTYSPVIAINGTATPLEINFGTALTTQSGLTLTATVTGVLFDNRDWNNTATLEMAFGYPILSTSVKSVEDINGGMVTAGDTLRYTITLNNTGTASTSTATLTDQIPANISSFSVVSHPAGSILTITPSPAGQYGTGSISLTNITVNAGSNAVLVIDAEIAAGTALNTSITNVATINDGFGTDTTVTSPTVTTDQAYAPSSGNKPLYLQQDQTMTRVVASNSTTTYVTVSNNATSTWTLTPALAKNLLLNISNGIPLQLVVNNSSNSNRNQTITATLKTGATVVATASNSFSVPNRNAASNTITLNMAGSINYLPAGTPLTLEISSSCNGCSSSLRVFPAQSSTAISMLKLSSYSVINIDSLAPYSAAYPGGTVVPFVMEGSNVYLRAVVSDPFGYADITNTTITVIDPNGNYLLNNTAMSPTYSSGAISVFEMATPVQTGTTKGIWKVIFNTREGYENIVTASNTLNIRVTGRPIMSVQKTNVVLNDPINGTNNPKAIPGAEVLYTLNVRNVGEGTIDTNSVTLSDTIPLLTPFFVGNLTNGSPIEFIEGASPSYLTLTFISLDSTTDDVEFSNDNGNSFGYVPTPDADGYDYALTHFRVKPKGTMPEAVNGVTPGFLLRYKVRVP</sequence>
<dbReference type="AlphaFoldDB" id="A0A9X3IU88"/>
<evidence type="ECO:0000313" key="2">
    <source>
        <dbReference type="EMBL" id="MCY0966714.1"/>
    </source>
</evidence>
<dbReference type="RefSeq" id="WP_283174913.1">
    <property type="nucleotide sequence ID" value="NZ_JAPNOA010000056.1"/>
</dbReference>
<dbReference type="InterPro" id="IPR051172">
    <property type="entry name" value="Chlamydia_OmcB"/>
</dbReference>
<dbReference type="Pfam" id="PF01345">
    <property type="entry name" value="DUF11"/>
    <property type="match status" value="1"/>
</dbReference>
<dbReference type="EMBL" id="JAPNOA010000056">
    <property type="protein sequence ID" value="MCY0966714.1"/>
    <property type="molecule type" value="Genomic_DNA"/>
</dbReference>
<evidence type="ECO:0000313" key="3">
    <source>
        <dbReference type="Proteomes" id="UP001150830"/>
    </source>
</evidence>
<dbReference type="NCBIfam" id="TIGR01451">
    <property type="entry name" value="B_ant_repeat"/>
    <property type="match status" value="2"/>
</dbReference>
<dbReference type="InterPro" id="IPR001434">
    <property type="entry name" value="OmcB-like_DUF11"/>
</dbReference>
<dbReference type="PANTHER" id="PTHR34819">
    <property type="entry name" value="LARGE CYSTEINE-RICH PERIPLASMIC PROTEIN OMCB"/>
    <property type="match status" value="1"/>
</dbReference>
<keyword evidence="3" id="KW-1185">Reference proteome</keyword>
<reference evidence="2" key="1">
    <citation type="submission" date="2022-11" db="EMBL/GenBank/DDBJ databases">
        <title>Parathalassolutuus dongxingensis gen. nov., sp. nov., a novel member of family Oceanospirillaceae isolated from a coastal shrimp pond in Guangxi, China.</title>
        <authorList>
            <person name="Chen H."/>
        </authorList>
    </citation>
    <scope>NUCLEOTIDE SEQUENCE</scope>
    <source>
        <strain evidence="2">G-43</strain>
    </source>
</reference>
<comment type="caution">
    <text evidence="2">The sequence shown here is derived from an EMBL/GenBank/DDBJ whole genome shotgun (WGS) entry which is preliminary data.</text>
</comment>
<organism evidence="2 3">
    <name type="scientific">Parathalassolituus penaei</name>
    <dbReference type="NCBI Taxonomy" id="2997323"/>
    <lineage>
        <taxon>Bacteria</taxon>
        <taxon>Pseudomonadati</taxon>
        <taxon>Pseudomonadota</taxon>
        <taxon>Gammaproteobacteria</taxon>
        <taxon>Oceanospirillales</taxon>
        <taxon>Oceanospirillaceae</taxon>
        <taxon>Parathalassolituus</taxon>
    </lineage>
</organism>
<name>A0A9X3IU88_9GAMM</name>
<dbReference type="PANTHER" id="PTHR34819:SF3">
    <property type="entry name" value="CELL SURFACE PROTEIN"/>
    <property type="match status" value="1"/>
</dbReference>
<proteinExistence type="predicted"/>
<gene>
    <name evidence="2" type="ORF">OUO13_16140</name>
</gene>
<feature type="domain" description="DUF11" evidence="1">
    <location>
        <begin position="301"/>
        <end position="407"/>
    </location>
</feature>
<dbReference type="InterPro" id="IPR047589">
    <property type="entry name" value="DUF11_rpt"/>
</dbReference>
<protein>
    <recommendedName>
        <fullName evidence="1">DUF11 domain-containing protein</fullName>
    </recommendedName>
</protein>
<dbReference type="Proteomes" id="UP001150830">
    <property type="component" value="Unassembled WGS sequence"/>
</dbReference>
<accession>A0A9X3IU88</accession>
<evidence type="ECO:0000259" key="1">
    <source>
        <dbReference type="Pfam" id="PF01345"/>
    </source>
</evidence>